<feature type="domain" description="Palmitoyltransferase DHHC" evidence="15">
    <location>
        <begin position="449"/>
        <end position="520"/>
    </location>
</feature>
<evidence type="ECO:0000256" key="11">
    <source>
        <dbReference type="ARBA" id="ARBA00048048"/>
    </source>
</evidence>
<reference evidence="16 17" key="1">
    <citation type="submission" date="2015-06" db="EMBL/GenBank/DDBJ databases">
        <title>Talaromyces atroroseus IBT 11181 draft genome.</title>
        <authorList>
            <person name="Rasmussen K.B."/>
            <person name="Rasmussen S."/>
            <person name="Petersen B."/>
            <person name="Sicheritz-Ponten T."/>
            <person name="Mortensen U.H."/>
            <person name="Thrane U."/>
        </authorList>
    </citation>
    <scope>NUCLEOTIDE SEQUENCE [LARGE SCALE GENOMIC DNA]</scope>
    <source>
        <strain evidence="16 17">IBT 11181</strain>
    </source>
</reference>
<name>A0A1Q5Q8K9_TALAT</name>
<keyword evidence="13" id="KW-0012">Acyltransferase</keyword>
<keyword evidence="6 13" id="KW-1133">Transmembrane helix</keyword>
<dbReference type="OrthoDB" id="6781668at2759"/>
<evidence type="ECO:0000313" key="17">
    <source>
        <dbReference type="Proteomes" id="UP000214365"/>
    </source>
</evidence>
<keyword evidence="5" id="KW-0677">Repeat</keyword>
<feature type="compositionally biased region" description="Polar residues" evidence="14">
    <location>
        <begin position="1"/>
        <end position="29"/>
    </location>
</feature>
<dbReference type="PROSITE" id="PS50216">
    <property type="entry name" value="DHHC"/>
    <property type="match status" value="1"/>
</dbReference>
<dbReference type="GO" id="GO:0031901">
    <property type="term" value="C:early endosome membrane"/>
    <property type="evidence" value="ECO:0007669"/>
    <property type="project" value="UniProtKB-SubCell"/>
</dbReference>
<evidence type="ECO:0000256" key="12">
    <source>
        <dbReference type="PROSITE-ProRule" id="PRU00023"/>
    </source>
</evidence>
<evidence type="ECO:0000256" key="9">
    <source>
        <dbReference type="ARBA" id="ARBA00023139"/>
    </source>
</evidence>
<dbReference type="PROSITE" id="PS50088">
    <property type="entry name" value="ANK_REPEAT"/>
    <property type="match status" value="4"/>
</dbReference>
<evidence type="ECO:0000256" key="1">
    <source>
        <dbReference type="ARBA" id="ARBA00002100"/>
    </source>
</evidence>
<feature type="repeat" description="ANK" evidence="12">
    <location>
        <begin position="94"/>
        <end position="126"/>
    </location>
</feature>
<feature type="region of interest" description="Disordered" evidence="14">
    <location>
        <begin position="1"/>
        <end position="39"/>
    </location>
</feature>
<comment type="domain">
    <text evidence="13">The DHHC domain is required for palmitoyltransferase activity.</text>
</comment>
<keyword evidence="9" id="KW-0564">Palmitate</keyword>
<keyword evidence="10" id="KW-0449">Lipoprotein</keyword>
<dbReference type="Pfam" id="PF01529">
    <property type="entry name" value="DHHC"/>
    <property type="match status" value="1"/>
</dbReference>
<dbReference type="AlphaFoldDB" id="A0A1Q5Q8K9"/>
<keyword evidence="7 12" id="KW-0040">ANK repeat</keyword>
<evidence type="ECO:0000256" key="4">
    <source>
        <dbReference type="ARBA" id="ARBA00022692"/>
    </source>
</evidence>
<comment type="similarity">
    <text evidence="3">Belongs to the DHHC palmitoyltransferase family. AKR/ZDHHC17 subfamily.</text>
</comment>
<dbReference type="PANTHER" id="PTHR24161">
    <property type="entry name" value="ANK_REP_REGION DOMAIN-CONTAINING PROTEIN-RELATED"/>
    <property type="match status" value="1"/>
</dbReference>
<dbReference type="Pfam" id="PF12796">
    <property type="entry name" value="Ank_2"/>
    <property type="match status" value="2"/>
</dbReference>
<evidence type="ECO:0000259" key="15">
    <source>
        <dbReference type="Pfam" id="PF01529"/>
    </source>
</evidence>
<accession>A0A1Q5Q8K9</accession>
<evidence type="ECO:0000313" key="16">
    <source>
        <dbReference type="EMBL" id="OKL60444.1"/>
    </source>
</evidence>
<evidence type="ECO:0000256" key="7">
    <source>
        <dbReference type="ARBA" id="ARBA00023043"/>
    </source>
</evidence>
<dbReference type="SUPFAM" id="SSF48403">
    <property type="entry name" value="Ankyrin repeat"/>
    <property type="match status" value="1"/>
</dbReference>
<feature type="repeat" description="ANK" evidence="12">
    <location>
        <begin position="227"/>
        <end position="259"/>
    </location>
</feature>
<comment type="catalytic activity">
    <reaction evidence="11 13">
        <text>L-cysteinyl-[protein] + hexadecanoyl-CoA = S-hexadecanoyl-L-cysteinyl-[protein] + CoA</text>
        <dbReference type="Rhea" id="RHEA:36683"/>
        <dbReference type="Rhea" id="RHEA-COMP:10131"/>
        <dbReference type="Rhea" id="RHEA-COMP:11032"/>
        <dbReference type="ChEBI" id="CHEBI:29950"/>
        <dbReference type="ChEBI" id="CHEBI:57287"/>
        <dbReference type="ChEBI" id="CHEBI:57379"/>
        <dbReference type="ChEBI" id="CHEBI:74151"/>
        <dbReference type="EC" id="2.3.1.225"/>
    </reaction>
</comment>
<gene>
    <name evidence="16" type="ORF">UA08_04401</name>
</gene>
<organism evidence="16 17">
    <name type="scientific">Talaromyces atroroseus</name>
    <dbReference type="NCBI Taxonomy" id="1441469"/>
    <lineage>
        <taxon>Eukaryota</taxon>
        <taxon>Fungi</taxon>
        <taxon>Dikarya</taxon>
        <taxon>Ascomycota</taxon>
        <taxon>Pezizomycotina</taxon>
        <taxon>Eurotiomycetes</taxon>
        <taxon>Eurotiomycetidae</taxon>
        <taxon>Eurotiales</taxon>
        <taxon>Trichocomaceae</taxon>
        <taxon>Talaromyces</taxon>
        <taxon>Talaromyces sect. Trachyspermi</taxon>
    </lineage>
</organism>
<comment type="function">
    <text evidence="1">Palmitoyltransferase specific for casein kinase 1.</text>
</comment>
<comment type="subcellular location">
    <subcellularLocation>
        <location evidence="2">Early endosome membrane</location>
        <topology evidence="2">Multi-pass membrane protein</topology>
    </subcellularLocation>
</comment>
<evidence type="ECO:0000256" key="14">
    <source>
        <dbReference type="SAM" id="MobiDB-lite"/>
    </source>
</evidence>
<feature type="transmembrane region" description="Helical" evidence="13">
    <location>
        <begin position="308"/>
        <end position="327"/>
    </location>
</feature>
<dbReference type="PANTHER" id="PTHR24161:SF85">
    <property type="entry name" value="PALMITOYLTRANSFERASE HIP14"/>
    <property type="match status" value="1"/>
</dbReference>
<feature type="repeat" description="ANK" evidence="12">
    <location>
        <begin position="194"/>
        <end position="226"/>
    </location>
</feature>
<feature type="repeat" description="ANK" evidence="12">
    <location>
        <begin position="161"/>
        <end position="193"/>
    </location>
</feature>
<dbReference type="InterPro" id="IPR001594">
    <property type="entry name" value="Palmitoyltrfase_DHHC"/>
</dbReference>
<dbReference type="EMBL" id="LFMY01000005">
    <property type="protein sequence ID" value="OKL60444.1"/>
    <property type="molecule type" value="Genomic_DNA"/>
</dbReference>
<dbReference type="PROSITE" id="PS50297">
    <property type="entry name" value="ANK_REP_REGION"/>
    <property type="match status" value="4"/>
</dbReference>
<keyword evidence="4 13" id="KW-0812">Transmembrane</keyword>
<evidence type="ECO:0000256" key="13">
    <source>
        <dbReference type="RuleBase" id="RU079119"/>
    </source>
</evidence>
<dbReference type="GO" id="GO:0019706">
    <property type="term" value="F:protein-cysteine S-palmitoyltransferase activity"/>
    <property type="evidence" value="ECO:0007669"/>
    <property type="project" value="UniProtKB-EC"/>
</dbReference>
<keyword evidence="13 16" id="KW-0808">Transferase</keyword>
<feature type="region of interest" description="Disordered" evidence="14">
    <location>
        <begin position="586"/>
        <end position="609"/>
    </location>
</feature>
<evidence type="ECO:0000256" key="5">
    <source>
        <dbReference type="ARBA" id="ARBA00022737"/>
    </source>
</evidence>
<comment type="caution">
    <text evidence="16">The sequence shown here is derived from an EMBL/GenBank/DDBJ whole genome shotgun (WGS) entry which is preliminary data.</text>
</comment>
<dbReference type="RefSeq" id="XP_020120565.1">
    <property type="nucleotide sequence ID" value="XM_020266720.1"/>
</dbReference>
<keyword evidence="8 13" id="KW-0472">Membrane</keyword>
<dbReference type="GeneID" id="31004156"/>
<proteinExistence type="inferred from homology"/>
<keyword evidence="17" id="KW-1185">Reference proteome</keyword>
<dbReference type="Proteomes" id="UP000214365">
    <property type="component" value="Unassembled WGS sequence"/>
</dbReference>
<dbReference type="EC" id="2.3.1.225" evidence="13"/>
<sequence length="711" mass="78387">MPSSTPGSQQNGTAAAPNPTIQAMPNGKSSAAPPQASTDGVELKNITTAGGQAGDKAALPIESDIMQLARLGEIGAMQKLFDTKKFNAKHHDEEGITPLHWAAINNQYAMCRFLLDSGADVNAKGGESVATPAMWAAQRCHYYIVDLLLQRGADPLLTDVQGYNILHLATIDGNAYLVFLLLHQGIPVDIPDPQGHTGLMWAAYKGLPVCVDLFLRWGANVNAADEGGLTPLHWALVKGSYMCVQKVLEYGADRFAKTRDGKSPSDVAGEMKSLRVYHRALNDYGYDKNGNLKTLPLGMTMFVHNKSLLAKFFFLWPFLTLFMSIWILSNSAIYIGIPIAAVLIFGMQYLAQQVASKGPGEFRVLQKTPYLAGVFAGSLFWVGATYLFRVMAVTWSTHPILNVFFAIFMLLTAYFYIFAMIEDPGYVPKLGSRNQQRETMRELIDNWKFNEEHFCIHCMVRKPLRSKHCRRCSRCVAKHDHHCPWIFNCVGANNLRHFVIYILSLEIGIVLFIRLVVSYTFTLFIAFWAAVQLIWVTMLCCVQLVQISRHQTTYENLRGASFDGHSASQAITSALVAGTPSPAAAGLTGAGHGPAPPTAGPGGHAHHHHQRKKGFLGQWMGLLGLDTFFATAQGRSAQQKNPYSHGVVTNCKDFWFDSAPIFRKREPGSGMLGGEVVSYYTMYEPPLRIHGGHSRSGAYMSVSNDDPEYAV</sequence>
<dbReference type="InterPro" id="IPR002110">
    <property type="entry name" value="Ankyrin_rpt"/>
</dbReference>
<feature type="transmembrane region" description="Helical" evidence="13">
    <location>
        <begin position="370"/>
        <end position="388"/>
    </location>
</feature>
<dbReference type="InterPro" id="IPR036770">
    <property type="entry name" value="Ankyrin_rpt-contain_sf"/>
</dbReference>
<evidence type="ECO:0000256" key="10">
    <source>
        <dbReference type="ARBA" id="ARBA00023288"/>
    </source>
</evidence>
<evidence type="ECO:0000256" key="2">
    <source>
        <dbReference type="ARBA" id="ARBA00004520"/>
    </source>
</evidence>
<dbReference type="Gene3D" id="1.25.40.20">
    <property type="entry name" value="Ankyrin repeat-containing domain"/>
    <property type="match status" value="1"/>
</dbReference>
<evidence type="ECO:0000256" key="8">
    <source>
        <dbReference type="ARBA" id="ARBA00023136"/>
    </source>
</evidence>
<evidence type="ECO:0000256" key="6">
    <source>
        <dbReference type="ARBA" id="ARBA00022989"/>
    </source>
</evidence>
<dbReference type="STRING" id="1441469.A0A1Q5Q8K9"/>
<feature type="transmembrane region" description="Helical" evidence="13">
    <location>
        <begin position="400"/>
        <end position="419"/>
    </location>
</feature>
<feature type="transmembrane region" description="Helical" evidence="13">
    <location>
        <begin position="333"/>
        <end position="350"/>
    </location>
</feature>
<feature type="transmembrane region" description="Helical" evidence="13">
    <location>
        <begin position="498"/>
        <end position="517"/>
    </location>
</feature>
<dbReference type="SMART" id="SM00248">
    <property type="entry name" value="ANK"/>
    <property type="match status" value="5"/>
</dbReference>
<feature type="transmembrane region" description="Helical" evidence="13">
    <location>
        <begin position="523"/>
        <end position="545"/>
    </location>
</feature>
<protein>
    <recommendedName>
        <fullName evidence="13">Palmitoyltransferase</fullName>
        <ecNumber evidence="13">2.3.1.225</ecNumber>
    </recommendedName>
</protein>
<evidence type="ECO:0000256" key="3">
    <source>
        <dbReference type="ARBA" id="ARBA00010104"/>
    </source>
</evidence>